<evidence type="ECO:0000259" key="2">
    <source>
        <dbReference type="Pfam" id="PF12728"/>
    </source>
</evidence>
<gene>
    <name evidence="3" type="ORF">Thert_02139</name>
</gene>
<keyword evidence="1" id="KW-0472">Membrane</keyword>
<proteinExistence type="predicted"/>
<feature type="domain" description="Helix-turn-helix" evidence="2">
    <location>
        <begin position="68"/>
        <end position="117"/>
    </location>
</feature>
<accession>A0A223I0B0</accession>
<evidence type="ECO:0000313" key="3">
    <source>
        <dbReference type="EMBL" id="AST58077.1"/>
    </source>
</evidence>
<name>A0A223I0B0_THETR</name>
<dbReference type="Proteomes" id="UP000214975">
    <property type="component" value="Chromosome"/>
</dbReference>
<sequence>MLKDKLLPFSIFCLSISIIISAVIIANGMRSNGDYVGTGLSDMSQGLSNIVNNMYNNNDNVVYTRNTYDLSTASSYLGIEESKLLDLVNEKDSGIPYIKIGNDYIFSKGALDKWLETARVEIK</sequence>
<reference evidence="3 4" key="1">
    <citation type="submission" date="2016-08" db="EMBL/GenBank/DDBJ databases">
        <title>A novel genetic cassette of butanologenic Thermoanaerobacterium thermosaccharolyticum that directly convert cellulose to butanol.</title>
        <authorList>
            <person name="Li T."/>
            <person name="He J."/>
        </authorList>
    </citation>
    <scope>NUCLEOTIDE SEQUENCE [LARGE SCALE GENOMIC DNA]</scope>
    <source>
        <strain evidence="3 4">TG57</strain>
    </source>
</reference>
<keyword evidence="1" id="KW-1133">Transmembrane helix</keyword>
<protein>
    <submittedName>
        <fullName evidence="3">Excisionase family</fullName>
    </submittedName>
</protein>
<dbReference type="RefSeq" id="WP_094397541.1">
    <property type="nucleotide sequence ID" value="NZ_CP016893.1"/>
</dbReference>
<dbReference type="InterPro" id="IPR041657">
    <property type="entry name" value="HTH_17"/>
</dbReference>
<dbReference type="EMBL" id="CP016893">
    <property type="protein sequence ID" value="AST58077.1"/>
    <property type="molecule type" value="Genomic_DNA"/>
</dbReference>
<feature type="transmembrane region" description="Helical" evidence="1">
    <location>
        <begin position="6"/>
        <end position="26"/>
    </location>
</feature>
<dbReference type="Pfam" id="PF12728">
    <property type="entry name" value="HTH_17"/>
    <property type="match status" value="1"/>
</dbReference>
<keyword evidence="1" id="KW-0812">Transmembrane</keyword>
<dbReference type="AlphaFoldDB" id="A0A223I0B0"/>
<evidence type="ECO:0000313" key="4">
    <source>
        <dbReference type="Proteomes" id="UP000214975"/>
    </source>
</evidence>
<evidence type="ECO:0000256" key="1">
    <source>
        <dbReference type="SAM" id="Phobius"/>
    </source>
</evidence>
<organism evidence="3 4">
    <name type="scientific">Thermoanaerobacterium thermosaccharolyticum</name>
    <name type="common">Clostridium thermosaccharolyticum</name>
    <dbReference type="NCBI Taxonomy" id="1517"/>
    <lineage>
        <taxon>Bacteria</taxon>
        <taxon>Bacillati</taxon>
        <taxon>Bacillota</taxon>
        <taxon>Clostridia</taxon>
        <taxon>Thermoanaerobacterales</taxon>
        <taxon>Thermoanaerobacteraceae</taxon>
        <taxon>Thermoanaerobacterium</taxon>
    </lineage>
</organism>